<name>U9T9R1_RHIID</name>
<sequence>MLELICNVKIIIGNEVAYDDLLLVDLDSSKKTFSNEEINSETYGIHKKNTDTSIEERSFKMQALDKEQLDNNSLPSNNMDNTEFSSPHALSSEHDISSHDISNEKRDAPITNEQDAMSIDHPDELLDQNKTNTANPNTDGSAAINNSTRAITTYEVFIPRDSFNKEKSNNEILDQIKNAFVNDKSAIKFKIHTSMTYTYFVITLTSQETFIRLTTKPITNLNNIKAYELTQQNIESRAFKIFKPQDDNILRVLDVPFNYDVKLLVSHIATTTGKIIVTYKVLKKRPREIRNRFNNKKIFINPPYKLVIIKFDSNGALQYLMDKDMWGILIEDFLVRIVPGNMQCDEYKKRTSSSFLVTGIPLNANIFDLKNLITYLKGRTCTFTQTKRTSLHKNAYIYYDLNDYKDSTPVPKFSTDFNNSKLFIYKSEAHVRTCGNCGDSTHQINECPDSKFSLGHRGQKYFNKKYSISNEIINSQSVNRNNINSNNNTATTSNNARSNNNKSNFNTSKQGSTPRGSTSNSFDVKEKEVLLKRINNLEAAVRELTEMVYILKESKDSTKKDIAINTHNITSLNKKFDNNSSSNDTQIRTHKHNTRHNPYGQSSYQQTKNRHIPQHEEVVYENDNVMEEQDETYAEHEYDSTYKTEQVNEVIHPNLNNSTPKRSFLVLEY</sequence>
<feature type="compositionally biased region" description="Low complexity" evidence="1">
    <location>
        <begin position="479"/>
        <end position="510"/>
    </location>
</feature>
<accession>U9T9R1</accession>
<feature type="compositionally biased region" description="Polar residues" evidence="1">
    <location>
        <begin position="70"/>
        <end position="89"/>
    </location>
</feature>
<feature type="region of interest" description="Disordered" evidence="1">
    <location>
        <begin position="575"/>
        <end position="609"/>
    </location>
</feature>
<proteinExistence type="predicted"/>
<evidence type="ECO:0008006" key="3">
    <source>
        <dbReference type="Google" id="ProtNLM"/>
    </source>
</evidence>
<evidence type="ECO:0000256" key="1">
    <source>
        <dbReference type="SAM" id="MobiDB-lite"/>
    </source>
</evidence>
<protein>
    <recommendedName>
        <fullName evidence="3">CCHC-type domain-containing protein</fullName>
    </recommendedName>
</protein>
<feature type="compositionally biased region" description="Polar residues" evidence="1">
    <location>
        <begin position="511"/>
        <end position="522"/>
    </location>
</feature>
<organism evidence="2">
    <name type="scientific">Rhizophagus irregularis (strain DAOM 181602 / DAOM 197198 / MUCL 43194)</name>
    <name type="common">Arbuscular mycorrhizal fungus</name>
    <name type="synonym">Glomus intraradices</name>
    <dbReference type="NCBI Taxonomy" id="747089"/>
    <lineage>
        <taxon>Eukaryota</taxon>
        <taxon>Fungi</taxon>
        <taxon>Fungi incertae sedis</taxon>
        <taxon>Mucoromycota</taxon>
        <taxon>Glomeromycotina</taxon>
        <taxon>Glomeromycetes</taxon>
        <taxon>Glomerales</taxon>
        <taxon>Glomeraceae</taxon>
        <taxon>Rhizophagus</taxon>
    </lineage>
</organism>
<gene>
    <name evidence="2" type="ORF">GLOINDRAFT_5923</name>
</gene>
<feature type="region of interest" description="Disordered" evidence="1">
    <location>
        <begin position="479"/>
        <end position="522"/>
    </location>
</feature>
<evidence type="ECO:0000313" key="2">
    <source>
        <dbReference type="EMBL" id="ESA03038.1"/>
    </source>
</evidence>
<dbReference type="HOGENOM" id="CLU_024523_0_0_1"/>
<reference evidence="2" key="1">
    <citation type="submission" date="2013-07" db="EMBL/GenBank/DDBJ databases">
        <title>The genome of an arbuscular mycorrhizal fungus provides insights into the evolution of the oldest plant symbiosis.</title>
        <authorList>
            <consortium name="DOE Joint Genome Institute"/>
            <person name="Tisserant E."/>
            <person name="Malbreil M."/>
            <person name="Kuo A."/>
            <person name="Kohler A."/>
            <person name="Symeonidi A."/>
            <person name="Balestrini R."/>
            <person name="Charron P."/>
            <person name="Duensing N."/>
            <person name="Frei-dit-Frey N."/>
            <person name="Gianinazzi-Pearson V."/>
            <person name="Gilbert B."/>
            <person name="Handa Y."/>
            <person name="Hijri M."/>
            <person name="Kaul R."/>
            <person name="Kawaguchi M."/>
            <person name="Krajinski F."/>
            <person name="Lammers P."/>
            <person name="Lapierre D."/>
            <person name="Masclaux F.G."/>
            <person name="Murat C."/>
            <person name="Morin E."/>
            <person name="Ndikumana S."/>
            <person name="Pagni M."/>
            <person name="Petitpierre D."/>
            <person name="Requena N."/>
            <person name="Rosikiewicz P."/>
            <person name="Riley R."/>
            <person name="Saito K."/>
            <person name="San Clemente H."/>
            <person name="Shapiro H."/>
            <person name="van Tuinen D."/>
            <person name="Becard G."/>
            <person name="Bonfante P."/>
            <person name="Paszkowski U."/>
            <person name="Shachar-Hill Y."/>
            <person name="Young J.P."/>
            <person name="Sanders I.R."/>
            <person name="Henrissat B."/>
            <person name="Rensing S.A."/>
            <person name="Grigoriev I.V."/>
            <person name="Corradi N."/>
            <person name="Roux C."/>
            <person name="Martin F."/>
        </authorList>
    </citation>
    <scope>NUCLEOTIDE SEQUENCE</scope>
    <source>
        <strain evidence="2">DAOM 197198</strain>
    </source>
</reference>
<dbReference type="AlphaFoldDB" id="U9T9R1"/>
<feature type="region of interest" description="Disordered" evidence="1">
    <location>
        <begin position="70"/>
        <end position="99"/>
    </location>
</feature>
<dbReference type="EMBL" id="KI295273">
    <property type="protein sequence ID" value="ESA03038.1"/>
    <property type="molecule type" value="Genomic_DNA"/>
</dbReference>
<dbReference type="VEuPathDB" id="FungiDB:RhiirFUN_013097"/>